<comment type="caution">
    <text evidence="6">The sequence shown here is derived from an EMBL/GenBank/DDBJ whole genome shotgun (WGS) entry which is preliminary data.</text>
</comment>
<feature type="repeat" description="TPR" evidence="4">
    <location>
        <begin position="102"/>
        <end position="135"/>
    </location>
</feature>
<feature type="domain" description="PCI" evidence="5">
    <location>
        <begin position="194"/>
        <end position="366"/>
    </location>
</feature>
<evidence type="ECO:0000256" key="1">
    <source>
        <dbReference type="ARBA" id="ARBA00022942"/>
    </source>
</evidence>
<dbReference type="InterPro" id="IPR036390">
    <property type="entry name" value="WH_DNA-bd_sf"/>
</dbReference>
<dbReference type="PANTHER" id="PTHR14145:SF1">
    <property type="entry name" value="26S PROTEASOME NON-ATPASE REGULATORY SUBUNIT 6"/>
    <property type="match status" value="1"/>
</dbReference>
<sequence length="400" mass="45662">MIIDTLSSGVGKIPDFEVSQNVFLIQQGYGTKEISDKVLEQIEKQEMAPYYYYLTHELKLPGFKFDKALYDKLSKQNADKVSELKKELEKLSEDDEGELEILKVWTQIGDYYAAIGDKANALTTFKKTYELAPSTGSKIDLVLTIARIGFFYDDKVFTKKYLDEANALIEKGGDWERRNRYKTYSGIYLMSTRKFEEASKLLIDSLATFTSTEISTYEQVAQYSLISGAIALDRPDLRKKLIESPEILTIGTSSPELAPIYGLIKSLYFCEYKDFLPCLVKTHDEILVKNKYLKPHTNYYLRELRCKAYSQLLESYKSLSLKSMADTFGVSVDFLDNDLCKFIPNKKLNCTIDKVNGIVETNRPDNKNNQYHLLIKNGDALLTKLQKYGAAVRLSGAERV</sequence>
<accession>A0A9P8PI64</accession>
<dbReference type="InterPro" id="IPR019734">
    <property type="entry name" value="TPR_rpt"/>
</dbReference>
<dbReference type="InterPro" id="IPR019585">
    <property type="entry name" value="Rpn7/CSN1"/>
</dbReference>
<dbReference type="Pfam" id="PF21154">
    <property type="entry name" value="RPN7_PSMD6_C"/>
    <property type="match status" value="1"/>
</dbReference>
<dbReference type="AlphaFoldDB" id="A0A9P8PI64"/>
<dbReference type="RefSeq" id="XP_046064888.1">
    <property type="nucleotide sequence ID" value="XM_046205238.1"/>
</dbReference>
<dbReference type="PROSITE" id="PS50005">
    <property type="entry name" value="TPR"/>
    <property type="match status" value="1"/>
</dbReference>
<evidence type="ECO:0000259" key="5">
    <source>
        <dbReference type="PROSITE" id="PS50250"/>
    </source>
</evidence>
<dbReference type="GO" id="GO:0008541">
    <property type="term" value="C:proteasome regulatory particle, lid subcomplex"/>
    <property type="evidence" value="ECO:0007669"/>
    <property type="project" value="UniProtKB-ARBA"/>
</dbReference>
<keyword evidence="1" id="KW-0647">Proteasome</keyword>
<dbReference type="SUPFAM" id="SSF48452">
    <property type="entry name" value="TPR-like"/>
    <property type="match status" value="1"/>
</dbReference>
<keyword evidence="4" id="KW-0802">TPR repeat</keyword>
<dbReference type="InterPro" id="IPR045135">
    <property type="entry name" value="Rpn7_N"/>
</dbReference>
<evidence type="ECO:0000313" key="7">
    <source>
        <dbReference type="Proteomes" id="UP000769157"/>
    </source>
</evidence>
<comment type="function">
    <text evidence="2">Component of the 19S cap proteasome complex which acts as a regulatory subunit of the 26S proteasome, involved in the ATP-dependent degradation of ubiquitinated proteins.</text>
</comment>
<dbReference type="Pfam" id="PF10602">
    <property type="entry name" value="RPN7"/>
    <property type="match status" value="1"/>
</dbReference>
<dbReference type="Pfam" id="PF01399">
    <property type="entry name" value="PCI"/>
    <property type="match status" value="1"/>
</dbReference>
<proteinExistence type="predicted"/>
<keyword evidence="7" id="KW-1185">Reference proteome</keyword>
<dbReference type="SUPFAM" id="SSF46785">
    <property type="entry name" value="Winged helix' DNA-binding domain"/>
    <property type="match status" value="1"/>
</dbReference>
<evidence type="ECO:0000256" key="2">
    <source>
        <dbReference type="ARBA" id="ARBA00093435"/>
    </source>
</evidence>
<dbReference type="PANTHER" id="PTHR14145">
    <property type="entry name" value="26S PROTESOME SUBUNIT 6"/>
    <property type="match status" value="1"/>
</dbReference>
<dbReference type="PROSITE" id="PS50250">
    <property type="entry name" value="PCI"/>
    <property type="match status" value="1"/>
</dbReference>
<evidence type="ECO:0000313" key="6">
    <source>
        <dbReference type="EMBL" id="KAH3671712.1"/>
    </source>
</evidence>
<dbReference type="Gene3D" id="1.25.40.570">
    <property type="match status" value="1"/>
</dbReference>
<evidence type="ECO:0000256" key="3">
    <source>
        <dbReference type="ARBA" id="ARBA00093502"/>
    </source>
</evidence>
<dbReference type="InterPro" id="IPR049549">
    <property type="entry name" value="RPN7_PSMD6_C"/>
</dbReference>
<protein>
    <recommendedName>
        <fullName evidence="5">PCI domain-containing protein</fullName>
    </recommendedName>
</protein>
<name>A0A9P8PI64_9ASCO</name>
<organism evidence="6 7">
    <name type="scientific">Ogataea philodendri</name>
    <dbReference type="NCBI Taxonomy" id="1378263"/>
    <lineage>
        <taxon>Eukaryota</taxon>
        <taxon>Fungi</taxon>
        <taxon>Dikarya</taxon>
        <taxon>Ascomycota</taxon>
        <taxon>Saccharomycotina</taxon>
        <taxon>Pichiomycetes</taxon>
        <taxon>Pichiales</taxon>
        <taxon>Pichiaceae</taxon>
        <taxon>Ogataea</taxon>
    </lineage>
</organism>
<dbReference type="GO" id="GO:0043161">
    <property type="term" value="P:proteasome-mediated ubiquitin-dependent protein catabolic process"/>
    <property type="evidence" value="ECO:0007669"/>
    <property type="project" value="TreeGrafter"/>
</dbReference>
<dbReference type="InterPro" id="IPR000717">
    <property type="entry name" value="PCI_dom"/>
</dbReference>
<reference evidence="6" key="1">
    <citation type="journal article" date="2021" name="Open Biol.">
        <title>Shared evolutionary footprints suggest mitochondrial oxidative damage underlies multiple complex I losses in fungi.</title>
        <authorList>
            <person name="Schikora-Tamarit M.A."/>
            <person name="Marcet-Houben M."/>
            <person name="Nosek J."/>
            <person name="Gabaldon T."/>
        </authorList>
    </citation>
    <scope>NUCLEOTIDE SEQUENCE</scope>
    <source>
        <strain evidence="6">CBS6075</strain>
    </source>
</reference>
<dbReference type="EMBL" id="JAEUBE010000055">
    <property type="protein sequence ID" value="KAH3671712.1"/>
    <property type="molecule type" value="Genomic_DNA"/>
</dbReference>
<dbReference type="InterPro" id="IPR011990">
    <property type="entry name" value="TPR-like_helical_dom_sf"/>
</dbReference>
<dbReference type="GeneID" id="70232385"/>
<comment type="subunit">
    <text evidence="3">The 26S proteasome is composed of a core protease, known as the 20S proteasome, capped at one or both ends by the 19S regulatory complex (RC). The RC is composed of at least 18 different subunits in two subcomplexes, the base and the lid, which form the portions proximal and distal to the 20S proteolytic core, respectively. Component of the lid subcomplex of the 19S RC.</text>
</comment>
<gene>
    <name evidence="6" type="ORF">OGAPHI_000417</name>
</gene>
<reference evidence="6" key="2">
    <citation type="submission" date="2021-01" db="EMBL/GenBank/DDBJ databases">
        <authorList>
            <person name="Schikora-Tamarit M.A."/>
        </authorList>
    </citation>
    <scope>NUCLEOTIDE SEQUENCE</scope>
    <source>
        <strain evidence="6">CBS6075</strain>
    </source>
</reference>
<dbReference type="SMART" id="SM00088">
    <property type="entry name" value="PINT"/>
    <property type="match status" value="1"/>
</dbReference>
<dbReference type="FunFam" id="1.25.40.570:FF:000005">
    <property type="entry name" value="26S proteasome regulatory subunit N7"/>
    <property type="match status" value="1"/>
</dbReference>
<dbReference type="OrthoDB" id="1452at2759"/>
<dbReference type="Proteomes" id="UP000769157">
    <property type="component" value="Unassembled WGS sequence"/>
</dbReference>
<evidence type="ECO:0000256" key="4">
    <source>
        <dbReference type="PROSITE-ProRule" id="PRU00339"/>
    </source>
</evidence>